<feature type="region of interest" description="Disordered" evidence="1">
    <location>
        <begin position="110"/>
        <end position="140"/>
    </location>
</feature>
<dbReference type="RefSeq" id="WP_208650941.1">
    <property type="nucleotide sequence ID" value="NZ_CP036528.1"/>
</dbReference>
<dbReference type="KEGG" id="uth:DKZ56_01365"/>
<reference evidence="2 3" key="1">
    <citation type="submission" date="2019-02" db="EMBL/GenBank/DDBJ databases">
        <title>Ureibacillus thermophilus.</title>
        <authorList>
            <person name="Sunny J.S."/>
            <person name="Natarajan A."/>
            <person name="Saleena L.M."/>
        </authorList>
    </citation>
    <scope>NUCLEOTIDE SEQUENCE [LARGE SCALE GENOMIC DNA]</scope>
    <source>
        <strain evidence="2 3">LM102</strain>
    </source>
</reference>
<evidence type="ECO:0000313" key="3">
    <source>
        <dbReference type="Proteomes" id="UP000291151"/>
    </source>
</evidence>
<dbReference type="Proteomes" id="UP000291151">
    <property type="component" value="Chromosome"/>
</dbReference>
<organism evidence="2 3">
    <name type="scientific">Ureibacillus thermophilus</name>
    <dbReference type="NCBI Taxonomy" id="367743"/>
    <lineage>
        <taxon>Bacteria</taxon>
        <taxon>Bacillati</taxon>
        <taxon>Bacillota</taxon>
        <taxon>Bacilli</taxon>
        <taxon>Bacillales</taxon>
        <taxon>Caryophanaceae</taxon>
        <taxon>Ureibacillus</taxon>
    </lineage>
</organism>
<evidence type="ECO:0000256" key="1">
    <source>
        <dbReference type="SAM" id="MobiDB-lite"/>
    </source>
</evidence>
<evidence type="ECO:0000313" key="2">
    <source>
        <dbReference type="EMBL" id="QBK24666.1"/>
    </source>
</evidence>
<proteinExistence type="predicted"/>
<keyword evidence="3" id="KW-1185">Reference proteome</keyword>
<dbReference type="AlphaFoldDB" id="A0A4P6URT9"/>
<name>A0A4P6URT9_9BACL</name>
<dbReference type="EMBL" id="CP036528">
    <property type="protein sequence ID" value="QBK24666.1"/>
    <property type="molecule type" value="Genomic_DNA"/>
</dbReference>
<accession>A0A4P6URT9</accession>
<sequence length="140" mass="17356">MRQHKQVALSLERQHLKHIRSYYRTIAEINLCLGNIHRSIEHKIDKQKYQYATEYVNQYISYTTVWNIKFVYNLENPEVALLQLFHLEYIFEHEPKNRFTMERKQLQEQKKQFSKVNPYKEEQMQSRKQEMLNYIKQRSE</sequence>
<feature type="compositionally biased region" description="Basic and acidic residues" evidence="1">
    <location>
        <begin position="118"/>
        <end position="130"/>
    </location>
</feature>
<protein>
    <submittedName>
        <fullName evidence="2">Uncharacterized protein</fullName>
    </submittedName>
</protein>
<gene>
    <name evidence="2" type="ORF">DKZ56_01365</name>
</gene>